<dbReference type="EMBL" id="AQRA01000005">
    <property type="protein sequence ID" value="EZH73419.1"/>
    <property type="molecule type" value="Genomic_DNA"/>
</dbReference>
<evidence type="ECO:0000313" key="2">
    <source>
        <dbReference type="Proteomes" id="UP000023541"/>
    </source>
</evidence>
<sequence>MTFKDIYTSALNFWIPEIDISDGQSVGNNGGYFPALSKMWDQAEIKAVDEPELIHLMIWAIFCGYHKKAVENFQNEIKKVFLAELDQGYIKNRFEESLFDNGSNDYNEVKKEYIRK</sequence>
<dbReference type="AlphaFoldDB" id="A0A023BU01"/>
<dbReference type="STRING" id="1317122.ATO12_15885"/>
<proteinExistence type="predicted"/>
<accession>A0A023BU01</accession>
<dbReference type="Proteomes" id="UP000023541">
    <property type="component" value="Unassembled WGS sequence"/>
</dbReference>
<evidence type="ECO:0000313" key="1">
    <source>
        <dbReference type="EMBL" id="EZH73419.1"/>
    </source>
</evidence>
<dbReference type="RefSeq" id="WP_034242123.1">
    <property type="nucleotide sequence ID" value="NZ_AQRA01000005.1"/>
</dbReference>
<protein>
    <submittedName>
        <fullName evidence="1">Uncharacterized protein</fullName>
    </submittedName>
</protein>
<keyword evidence="2" id="KW-1185">Reference proteome</keyword>
<gene>
    <name evidence="1" type="ORF">ATO12_15885</name>
</gene>
<reference evidence="1 2" key="1">
    <citation type="submission" date="2014-04" db="EMBL/GenBank/DDBJ databases">
        <title>Aquimarina sp. 22II-S11-z7 Genome Sequencing.</title>
        <authorList>
            <person name="Lai Q."/>
        </authorList>
    </citation>
    <scope>NUCLEOTIDE SEQUENCE [LARGE SCALE GENOMIC DNA]</scope>
    <source>
        <strain evidence="1 2">22II-S11-z7</strain>
    </source>
</reference>
<dbReference type="OrthoDB" id="1442416at2"/>
<organism evidence="1 2">
    <name type="scientific">Aquimarina atlantica</name>
    <dbReference type="NCBI Taxonomy" id="1317122"/>
    <lineage>
        <taxon>Bacteria</taxon>
        <taxon>Pseudomonadati</taxon>
        <taxon>Bacteroidota</taxon>
        <taxon>Flavobacteriia</taxon>
        <taxon>Flavobacteriales</taxon>
        <taxon>Flavobacteriaceae</taxon>
        <taxon>Aquimarina</taxon>
    </lineage>
</organism>
<name>A0A023BU01_9FLAO</name>
<dbReference type="eggNOG" id="ENOG5034CHZ">
    <property type="taxonomic scope" value="Bacteria"/>
</dbReference>
<comment type="caution">
    <text evidence="1">The sequence shown here is derived from an EMBL/GenBank/DDBJ whole genome shotgun (WGS) entry which is preliminary data.</text>
</comment>